<evidence type="ECO:0000256" key="6">
    <source>
        <dbReference type="ARBA" id="ARBA00022598"/>
    </source>
</evidence>
<evidence type="ECO:0000259" key="18">
    <source>
        <dbReference type="PROSITE" id="PS51447"/>
    </source>
</evidence>
<evidence type="ECO:0000256" key="4">
    <source>
        <dbReference type="ARBA" id="ARBA00022490"/>
    </source>
</evidence>
<dbReference type="Gene3D" id="3.50.40.10">
    <property type="entry name" value="Phenylalanyl-trna Synthetase, Chain B, domain 3"/>
    <property type="match status" value="1"/>
</dbReference>
<comment type="catalytic activity">
    <reaction evidence="14 15">
        <text>tRNA(Phe) + L-phenylalanine + ATP = L-phenylalanyl-tRNA(Phe) + AMP + diphosphate + H(+)</text>
        <dbReference type="Rhea" id="RHEA:19413"/>
        <dbReference type="Rhea" id="RHEA-COMP:9668"/>
        <dbReference type="Rhea" id="RHEA-COMP:9699"/>
        <dbReference type="ChEBI" id="CHEBI:15378"/>
        <dbReference type="ChEBI" id="CHEBI:30616"/>
        <dbReference type="ChEBI" id="CHEBI:33019"/>
        <dbReference type="ChEBI" id="CHEBI:58095"/>
        <dbReference type="ChEBI" id="CHEBI:78442"/>
        <dbReference type="ChEBI" id="CHEBI:78531"/>
        <dbReference type="ChEBI" id="CHEBI:456215"/>
        <dbReference type="EC" id="6.1.1.20"/>
    </reaction>
</comment>
<dbReference type="GO" id="GO:0140096">
    <property type="term" value="F:catalytic activity, acting on a protein"/>
    <property type="evidence" value="ECO:0007669"/>
    <property type="project" value="UniProtKB-ARBA"/>
</dbReference>
<protein>
    <recommendedName>
        <fullName evidence="15">Phenylalanine--tRNA ligase beta subunit</fullName>
        <ecNumber evidence="15">6.1.1.20</ecNumber>
    </recommendedName>
    <alternativeName>
        <fullName evidence="15">Phenylalanyl-tRNA synthetase beta subunit</fullName>
        <shortName evidence="15">PheRS</shortName>
    </alternativeName>
</protein>
<dbReference type="EMBL" id="FNIL01000002">
    <property type="protein sequence ID" value="SDN56664.1"/>
    <property type="molecule type" value="Genomic_DNA"/>
</dbReference>
<comment type="subcellular location">
    <subcellularLocation>
        <location evidence="1 15">Cytoplasm</location>
    </subcellularLocation>
</comment>
<dbReference type="InterPro" id="IPR045060">
    <property type="entry name" value="Phe-tRNA-ligase_IIc_bsu"/>
</dbReference>
<dbReference type="FunFam" id="3.50.40.10:FF:000001">
    <property type="entry name" value="Phenylalanine--tRNA ligase beta subunit"/>
    <property type="match status" value="1"/>
</dbReference>
<dbReference type="Pfam" id="PF03484">
    <property type="entry name" value="B5"/>
    <property type="match status" value="1"/>
</dbReference>
<dbReference type="Gene3D" id="2.40.50.140">
    <property type="entry name" value="Nucleic acid-binding proteins"/>
    <property type="match status" value="1"/>
</dbReference>
<feature type="domain" description="FDX-ACB" evidence="18">
    <location>
        <begin position="710"/>
        <end position="803"/>
    </location>
</feature>
<dbReference type="RefSeq" id="WP_090841248.1">
    <property type="nucleotide sequence ID" value="NZ_FNIL01000002.1"/>
</dbReference>
<evidence type="ECO:0000256" key="10">
    <source>
        <dbReference type="ARBA" id="ARBA00022842"/>
    </source>
</evidence>
<dbReference type="GO" id="GO:0004826">
    <property type="term" value="F:phenylalanine-tRNA ligase activity"/>
    <property type="evidence" value="ECO:0007669"/>
    <property type="project" value="UniProtKB-UniRule"/>
</dbReference>
<keyword evidence="11 16" id="KW-0694">RNA-binding</keyword>
<evidence type="ECO:0000256" key="14">
    <source>
        <dbReference type="ARBA" id="ARBA00049255"/>
    </source>
</evidence>
<dbReference type="InterPro" id="IPR033714">
    <property type="entry name" value="tRNA_bind_bactPheRS"/>
</dbReference>
<evidence type="ECO:0000256" key="8">
    <source>
        <dbReference type="ARBA" id="ARBA00022741"/>
    </source>
</evidence>
<dbReference type="GO" id="GO:0009328">
    <property type="term" value="C:phenylalanine-tRNA ligase complex"/>
    <property type="evidence" value="ECO:0007669"/>
    <property type="project" value="TreeGrafter"/>
</dbReference>
<keyword evidence="9 15" id="KW-0067">ATP-binding</keyword>
<dbReference type="NCBIfam" id="TIGR00472">
    <property type="entry name" value="pheT_bact"/>
    <property type="match status" value="1"/>
</dbReference>
<dbReference type="SMART" id="SM00896">
    <property type="entry name" value="FDX-ACB"/>
    <property type="match status" value="1"/>
</dbReference>
<keyword evidence="21" id="KW-1185">Reference proteome</keyword>
<dbReference type="GO" id="GO:0000049">
    <property type="term" value="F:tRNA binding"/>
    <property type="evidence" value="ECO:0007669"/>
    <property type="project" value="UniProtKB-UniRule"/>
</dbReference>
<dbReference type="GO" id="GO:0016740">
    <property type="term" value="F:transferase activity"/>
    <property type="evidence" value="ECO:0007669"/>
    <property type="project" value="UniProtKB-ARBA"/>
</dbReference>
<dbReference type="InterPro" id="IPR005147">
    <property type="entry name" value="tRNA_synthase_B5-dom"/>
</dbReference>
<dbReference type="FunFam" id="3.30.930.10:FF:000022">
    <property type="entry name" value="Phenylalanine--tRNA ligase beta subunit"/>
    <property type="match status" value="1"/>
</dbReference>
<keyword evidence="13 15" id="KW-0030">Aminoacyl-tRNA synthetase</keyword>
<evidence type="ECO:0000313" key="21">
    <source>
        <dbReference type="Proteomes" id="UP000198778"/>
    </source>
</evidence>
<dbReference type="Gene3D" id="3.30.930.10">
    <property type="entry name" value="Bira Bifunctional Protein, Domain 2"/>
    <property type="match status" value="1"/>
</dbReference>
<proteinExistence type="inferred from homology"/>
<dbReference type="InterPro" id="IPR002547">
    <property type="entry name" value="tRNA-bd_dom"/>
</dbReference>
<keyword evidence="5 16" id="KW-0820">tRNA-binding</keyword>
<sequence>MLISYEWLKEYIDLSDVSPEELADKLTLHGVEVDAVTHLDAEISNLVVGEVISCEPHPDADKLKICEVNIGEEENVQIVCGAANVAQGQFVPVAKVGGRLPGGVKIKRAKLRGQVSEGMICSLQELGFEGKVVPKKYSEGIYAFPEEVIPGMDAVEVLGLRDTVLELDLTPNRSDCLSLLGVAYEAGAILDREVHVPEPKIVPAKEAAEDYVKVTVEAKDANPYYGATMIRDIHISESPLWLQTALMAAGVRPLNNVVDITNYVLLEYGQPLHAFDFDRFGSNEVVVRRAREEESMTTLDGEERTLSSSHLVITNGQAPTALAGVMGGATSEVEDDSVNILLEAAYFDPAVVRQAQRDLGIRSDSSIRFEKGVDPNRVVKAGERAASLIQQLAGGSVLSQPVEYDELNREEKELDITLDRINHSLGTSLSEEDTMNILERLKFDATVKNGTFSINVPTRRQDISIEPDIVEEVARLFGYDNIPVTLPNTPSTKGGLTAAQKQKRSVRRYLESCGLHEAVSYSLTTPQKEAAFEALSAPRVHVALPMSEERSSLRTTLLPHLLDALSHNRNRNLYNVSLYEIGSVFHTDADIVTEQPEEKTYLAGAFTGLWEEHAWQGEKKQVDFFVVKGILEGLLAELKADVAFEKAEQQGMHPGRTANVLVNGEVAGIIGQLHPVTAKEWSLPEVYVFELNLAGLLGKQEDVMRYQAIPRYPAIERDIALVVDKSVSAGTLERVIRENGGNLLADVRLFDLYEGEHVASDKKSVAFSLRYLDREKTLTDEDVAAVHEQVLEGLREETGAVLRA</sequence>
<dbReference type="InterPro" id="IPR004532">
    <property type="entry name" value="Phe-tRNA-ligase_IIc_bsu_bact"/>
</dbReference>
<dbReference type="FunFam" id="3.30.56.10:FF:000002">
    <property type="entry name" value="Phenylalanine--tRNA ligase beta subunit"/>
    <property type="match status" value="1"/>
</dbReference>
<dbReference type="SMART" id="SM00874">
    <property type="entry name" value="B5"/>
    <property type="match status" value="1"/>
</dbReference>
<reference evidence="21" key="1">
    <citation type="submission" date="2016-10" db="EMBL/GenBank/DDBJ databases">
        <authorList>
            <person name="Varghese N."/>
            <person name="Submissions S."/>
        </authorList>
    </citation>
    <scope>NUCLEOTIDE SEQUENCE [LARGE SCALE GENOMIC DNA]</scope>
    <source>
        <strain evidence="21">CGMCC 1.10369</strain>
    </source>
</reference>
<accession>A0A1H0CFH8</accession>
<dbReference type="SUPFAM" id="SSF50249">
    <property type="entry name" value="Nucleic acid-binding proteins"/>
    <property type="match status" value="1"/>
</dbReference>
<organism evidence="20 21">
    <name type="scientific">Alkalicoccus daliensis</name>
    <dbReference type="NCBI Taxonomy" id="745820"/>
    <lineage>
        <taxon>Bacteria</taxon>
        <taxon>Bacillati</taxon>
        <taxon>Bacillota</taxon>
        <taxon>Bacilli</taxon>
        <taxon>Bacillales</taxon>
        <taxon>Bacillaceae</taxon>
        <taxon>Alkalicoccus</taxon>
    </lineage>
</organism>
<dbReference type="InterPro" id="IPR036690">
    <property type="entry name" value="Fdx_antiC-bd_sf"/>
</dbReference>
<dbReference type="CDD" id="cd00769">
    <property type="entry name" value="PheRS_beta_core"/>
    <property type="match status" value="1"/>
</dbReference>
<evidence type="ECO:0000256" key="12">
    <source>
        <dbReference type="ARBA" id="ARBA00022917"/>
    </source>
</evidence>
<evidence type="ECO:0000256" key="7">
    <source>
        <dbReference type="ARBA" id="ARBA00022723"/>
    </source>
</evidence>
<comment type="subunit">
    <text evidence="3 15">Tetramer of two alpha and two beta subunits.</text>
</comment>
<dbReference type="OrthoDB" id="9805455at2"/>
<dbReference type="NCBIfam" id="NF045760">
    <property type="entry name" value="YtpR"/>
    <property type="match status" value="1"/>
</dbReference>
<dbReference type="InterPro" id="IPR012340">
    <property type="entry name" value="NA-bd_OB-fold"/>
</dbReference>
<dbReference type="Pfam" id="PF01588">
    <property type="entry name" value="tRNA_bind"/>
    <property type="match status" value="1"/>
</dbReference>
<keyword evidence="8 15" id="KW-0547">Nucleotide-binding</keyword>
<dbReference type="HAMAP" id="MF_00283">
    <property type="entry name" value="Phe_tRNA_synth_beta1"/>
    <property type="match status" value="1"/>
</dbReference>
<dbReference type="SMART" id="SM00873">
    <property type="entry name" value="B3_4"/>
    <property type="match status" value="1"/>
</dbReference>
<evidence type="ECO:0000313" key="20">
    <source>
        <dbReference type="EMBL" id="SDN56664.1"/>
    </source>
</evidence>
<feature type="domain" description="B5" evidence="19">
    <location>
        <begin position="409"/>
        <end position="484"/>
    </location>
</feature>
<comment type="cofactor">
    <cofactor evidence="15">
        <name>Mg(2+)</name>
        <dbReference type="ChEBI" id="CHEBI:18420"/>
    </cofactor>
    <text evidence="15">Binds 2 magnesium ions per tetramer.</text>
</comment>
<dbReference type="GO" id="GO:0000287">
    <property type="term" value="F:magnesium ion binding"/>
    <property type="evidence" value="ECO:0007669"/>
    <property type="project" value="UniProtKB-UniRule"/>
</dbReference>
<dbReference type="Gene3D" id="3.30.70.380">
    <property type="entry name" value="Ferrodoxin-fold anticodon-binding domain"/>
    <property type="match status" value="1"/>
</dbReference>
<dbReference type="PANTHER" id="PTHR10947:SF0">
    <property type="entry name" value="PHENYLALANINE--TRNA LIGASE BETA SUBUNIT"/>
    <property type="match status" value="1"/>
</dbReference>
<feature type="binding site" evidence="15">
    <location>
        <position position="468"/>
    </location>
    <ligand>
        <name>Mg(2+)</name>
        <dbReference type="ChEBI" id="CHEBI:18420"/>
        <note>shared with alpha subunit</note>
    </ligand>
</feature>
<dbReference type="PROSITE" id="PS50886">
    <property type="entry name" value="TRBD"/>
    <property type="match status" value="1"/>
</dbReference>
<name>A0A1H0CFH8_9BACI</name>
<evidence type="ECO:0000256" key="3">
    <source>
        <dbReference type="ARBA" id="ARBA00011209"/>
    </source>
</evidence>
<comment type="similarity">
    <text evidence="2 15">Belongs to the phenylalanyl-tRNA synthetase beta subunit family. Type 1 subfamily.</text>
</comment>
<dbReference type="CDD" id="cd02796">
    <property type="entry name" value="tRNA_bind_bactPheRS"/>
    <property type="match status" value="1"/>
</dbReference>
<dbReference type="Proteomes" id="UP000198778">
    <property type="component" value="Unassembled WGS sequence"/>
</dbReference>
<dbReference type="PROSITE" id="PS51483">
    <property type="entry name" value="B5"/>
    <property type="match status" value="1"/>
</dbReference>
<keyword evidence="6 15" id="KW-0436">Ligase</keyword>
<dbReference type="SUPFAM" id="SSF56037">
    <property type="entry name" value="PheT/TilS domain"/>
    <property type="match status" value="1"/>
</dbReference>
<feature type="domain" description="TRNA-binding" evidence="17">
    <location>
        <begin position="40"/>
        <end position="155"/>
    </location>
</feature>
<keyword evidence="4 15" id="KW-0963">Cytoplasm</keyword>
<dbReference type="FunFam" id="2.40.50.140:FF:000045">
    <property type="entry name" value="Phenylalanine--tRNA ligase beta subunit"/>
    <property type="match status" value="1"/>
</dbReference>
<evidence type="ECO:0000259" key="19">
    <source>
        <dbReference type="PROSITE" id="PS51483"/>
    </source>
</evidence>
<dbReference type="AlphaFoldDB" id="A0A1H0CFH8"/>
<keyword evidence="7 15" id="KW-0479">Metal-binding</keyword>
<dbReference type="InterPro" id="IPR020825">
    <property type="entry name" value="Phe-tRNA_synthase-like_B3/B4"/>
</dbReference>
<feature type="binding site" evidence="15">
    <location>
        <position position="462"/>
    </location>
    <ligand>
        <name>Mg(2+)</name>
        <dbReference type="ChEBI" id="CHEBI:18420"/>
        <note>shared with alpha subunit</note>
    </ligand>
</feature>
<dbReference type="SUPFAM" id="SSF46955">
    <property type="entry name" value="Putative DNA-binding domain"/>
    <property type="match status" value="1"/>
</dbReference>
<feature type="binding site" evidence="15">
    <location>
        <position position="471"/>
    </location>
    <ligand>
        <name>Mg(2+)</name>
        <dbReference type="ChEBI" id="CHEBI:18420"/>
        <note>shared with alpha subunit</note>
    </ligand>
</feature>
<evidence type="ECO:0000259" key="17">
    <source>
        <dbReference type="PROSITE" id="PS50886"/>
    </source>
</evidence>
<dbReference type="InterPro" id="IPR009061">
    <property type="entry name" value="DNA-bd_dom_put_sf"/>
</dbReference>
<dbReference type="Pfam" id="PF03483">
    <property type="entry name" value="B3_4"/>
    <property type="match status" value="1"/>
</dbReference>
<evidence type="ECO:0000256" key="11">
    <source>
        <dbReference type="ARBA" id="ARBA00022884"/>
    </source>
</evidence>
<evidence type="ECO:0000256" key="1">
    <source>
        <dbReference type="ARBA" id="ARBA00004496"/>
    </source>
</evidence>
<dbReference type="Pfam" id="PF17759">
    <property type="entry name" value="tRNA_synthFbeta"/>
    <property type="match status" value="1"/>
</dbReference>
<keyword evidence="12 15" id="KW-0648">Protein biosynthesis</keyword>
<dbReference type="PANTHER" id="PTHR10947">
    <property type="entry name" value="PHENYLALANYL-TRNA SYNTHETASE BETA CHAIN AND LEUCINE-RICH REPEAT-CONTAINING PROTEIN 47"/>
    <property type="match status" value="1"/>
</dbReference>
<dbReference type="InterPro" id="IPR005146">
    <property type="entry name" value="B3/B4_tRNA-bd"/>
</dbReference>
<dbReference type="SUPFAM" id="SSF54991">
    <property type="entry name" value="Anticodon-binding domain of PheRS"/>
    <property type="match status" value="1"/>
</dbReference>
<evidence type="ECO:0000256" key="9">
    <source>
        <dbReference type="ARBA" id="ARBA00022840"/>
    </source>
</evidence>
<evidence type="ECO:0000256" key="15">
    <source>
        <dbReference type="HAMAP-Rule" id="MF_00283"/>
    </source>
</evidence>
<dbReference type="PROSITE" id="PS51447">
    <property type="entry name" value="FDX_ACB"/>
    <property type="match status" value="1"/>
</dbReference>
<dbReference type="InterPro" id="IPR041616">
    <property type="entry name" value="PheRS_beta_core"/>
</dbReference>
<dbReference type="SUPFAM" id="SSF55681">
    <property type="entry name" value="Class II aaRS and biotin synthetases"/>
    <property type="match status" value="1"/>
</dbReference>
<evidence type="ECO:0000256" key="2">
    <source>
        <dbReference type="ARBA" id="ARBA00008653"/>
    </source>
</evidence>
<dbReference type="InterPro" id="IPR045864">
    <property type="entry name" value="aa-tRNA-synth_II/BPL/LPL"/>
</dbReference>
<dbReference type="Pfam" id="PF03147">
    <property type="entry name" value="FDX-ACB"/>
    <property type="match status" value="1"/>
</dbReference>
<gene>
    <name evidence="15" type="primary">pheT</name>
    <name evidence="20" type="ORF">SAMN04488053_10283</name>
</gene>
<dbReference type="EC" id="6.1.1.20" evidence="15"/>
<keyword evidence="10 15" id="KW-0460">Magnesium</keyword>
<dbReference type="GO" id="GO:0006432">
    <property type="term" value="P:phenylalanyl-tRNA aminoacylation"/>
    <property type="evidence" value="ECO:0007669"/>
    <property type="project" value="UniProtKB-UniRule"/>
</dbReference>
<dbReference type="Gene3D" id="3.30.56.10">
    <property type="match status" value="2"/>
</dbReference>
<dbReference type="STRING" id="745820.SAMN04488053_10283"/>
<dbReference type="GO" id="GO:0005524">
    <property type="term" value="F:ATP binding"/>
    <property type="evidence" value="ECO:0007669"/>
    <property type="project" value="UniProtKB-UniRule"/>
</dbReference>
<evidence type="ECO:0000256" key="5">
    <source>
        <dbReference type="ARBA" id="ARBA00022555"/>
    </source>
</evidence>
<feature type="binding site" evidence="15">
    <location>
        <position position="472"/>
    </location>
    <ligand>
        <name>Mg(2+)</name>
        <dbReference type="ChEBI" id="CHEBI:18420"/>
        <note>shared with alpha subunit</note>
    </ligand>
</feature>
<dbReference type="FunFam" id="3.30.70.380:FF:000001">
    <property type="entry name" value="Phenylalanine--tRNA ligase beta subunit"/>
    <property type="match status" value="1"/>
</dbReference>
<evidence type="ECO:0000256" key="13">
    <source>
        <dbReference type="ARBA" id="ARBA00023146"/>
    </source>
</evidence>
<evidence type="ECO:0000256" key="16">
    <source>
        <dbReference type="PROSITE-ProRule" id="PRU00209"/>
    </source>
</evidence>
<dbReference type="InterPro" id="IPR005121">
    <property type="entry name" value="Fdx_antiC-bd"/>
</dbReference>